<comment type="caution">
    <text evidence="2">The sequence shown here is derived from an EMBL/GenBank/DDBJ whole genome shotgun (WGS) entry which is preliminary data.</text>
</comment>
<dbReference type="EMBL" id="LAHD01000048">
    <property type="protein sequence ID" value="PHK02758.1"/>
    <property type="molecule type" value="Genomic_DNA"/>
</dbReference>
<proteinExistence type="predicted"/>
<name>A0A9Q5ZBD1_NOSLI</name>
<evidence type="ECO:0000313" key="2">
    <source>
        <dbReference type="EMBL" id="PHK02758.1"/>
    </source>
</evidence>
<dbReference type="AlphaFoldDB" id="A0A9Q5ZBD1"/>
<dbReference type="Proteomes" id="UP000222310">
    <property type="component" value="Unassembled WGS sequence"/>
</dbReference>
<evidence type="ECO:0000313" key="3">
    <source>
        <dbReference type="Proteomes" id="UP000222310"/>
    </source>
</evidence>
<evidence type="ECO:0000256" key="1">
    <source>
        <dbReference type="SAM" id="MobiDB-lite"/>
    </source>
</evidence>
<accession>A0A9Q5ZBD1</accession>
<reference evidence="2 3" key="1">
    <citation type="submission" date="2015-02" db="EMBL/GenBank/DDBJ databases">
        <title>Nostoc linckia genome annotation.</title>
        <authorList>
            <person name="Zhou Z."/>
        </authorList>
    </citation>
    <scope>NUCLEOTIDE SEQUENCE [LARGE SCALE GENOMIC DNA]</scope>
    <source>
        <strain evidence="3">z8</strain>
    </source>
</reference>
<organism evidence="2 3">
    <name type="scientific">Nostoc linckia z8</name>
    <dbReference type="NCBI Taxonomy" id="1628746"/>
    <lineage>
        <taxon>Bacteria</taxon>
        <taxon>Bacillati</taxon>
        <taxon>Cyanobacteriota</taxon>
        <taxon>Cyanophyceae</taxon>
        <taxon>Nostocales</taxon>
        <taxon>Nostocaceae</taxon>
        <taxon>Nostoc</taxon>
    </lineage>
</organism>
<gene>
    <name evidence="2" type="ORF">VF08_17670</name>
</gene>
<feature type="compositionally biased region" description="Basic and acidic residues" evidence="1">
    <location>
        <begin position="7"/>
        <end position="31"/>
    </location>
</feature>
<protein>
    <submittedName>
        <fullName evidence="2">Uncharacterized protein</fullName>
    </submittedName>
</protein>
<feature type="region of interest" description="Disordered" evidence="1">
    <location>
        <begin position="1"/>
        <end position="38"/>
    </location>
</feature>
<sequence>MAGDWGRWGDGEMGRWGDGGDKGDKGDKERSLSGGFRPSELRRERLLPCLPCLPCPLPIPNAQCPMPKNSCKWHRVFDFSDDL</sequence>